<organism evidence="4 5">
    <name type="scientific">Eubacterium barkeri</name>
    <name type="common">Clostridium barkeri</name>
    <dbReference type="NCBI Taxonomy" id="1528"/>
    <lineage>
        <taxon>Bacteria</taxon>
        <taxon>Bacillati</taxon>
        <taxon>Bacillota</taxon>
        <taxon>Clostridia</taxon>
        <taxon>Eubacteriales</taxon>
        <taxon>Eubacteriaceae</taxon>
        <taxon>Eubacterium</taxon>
    </lineage>
</organism>
<dbReference type="Gene3D" id="1.20.1090.10">
    <property type="entry name" value="Dehydroquinate synthase-like - alpha domain"/>
    <property type="match status" value="1"/>
</dbReference>
<reference evidence="5" key="1">
    <citation type="submission" date="2016-10" db="EMBL/GenBank/DDBJ databases">
        <authorList>
            <person name="Varghese N."/>
            <person name="Submissions S."/>
        </authorList>
    </citation>
    <scope>NUCLEOTIDE SEQUENCE [LARGE SCALE GENOMIC DNA]</scope>
    <source>
        <strain evidence="5">VPI 5359</strain>
    </source>
</reference>
<evidence type="ECO:0000259" key="2">
    <source>
        <dbReference type="Pfam" id="PF00465"/>
    </source>
</evidence>
<evidence type="ECO:0000256" key="1">
    <source>
        <dbReference type="ARBA" id="ARBA00023002"/>
    </source>
</evidence>
<dbReference type="GO" id="GO:0046872">
    <property type="term" value="F:metal ion binding"/>
    <property type="evidence" value="ECO:0007669"/>
    <property type="project" value="InterPro"/>
</dbReference>
<dbReference type="PANTHER" id="PTHR11496">
    <property type="entry name" value="ALCOHOL DEHYDROGENASE"/>
    <property type="match status" value="1"/>
</dbReference>
<dbReference type="FunFam" id="3.40.50.1970:FF:000003">
    <property type="entry name" value="Alcohol dehydrogenase, iron-containing"/>
    <property type="match status" value="1"/>
</dbReference>
<evidence type="ECO:0000259" key="3">
    <source>
        <dbReference type="Pfam" id="PF25137"/>
    </source>
</evidence>
<dbReference type="Pfam" id="PF00465">
    <property type="entry name" value="Fe-ADH"/>
    <property type="match status" value="1"/>
</dbReference>
<dbReference type="SUPFAM" id="SSF56796">
    <property type="entry name" value="Dehydroquinate synthase-like"/>
    <property type="match status" value="1"/>
</dbReference>
<dbReference type="Proteomes" id="UP000199652">
    <property type="component" value="Unassembled WGS sequence"/>
</dbReference>
<dbReference type="PANTHER" id="PTHR11496:SF83">
    <property type="entry name" value="HYDROXYACID-OXOACID TRANSHYDROGENASE, MITOCHONDRIAL"/>
    <property type="match status" value="1"/>
</dbReference>
<dbReference type="InterPro" id="IPR039697">
    <property type="entry name" value="Alcohol_dehydrogenase_Fe"/>
</dbReference>
<dbReference type="OrthoDB" id="9804734at2"/>
<accession>A0A1H3F8Y8</accession>
<dbReference type="EMBL" id="FNOU01000009">
    <property type="protein sequence ID" value="SDX87442.1"/>
    <property type="molecule type" value="Genomic_DNA"/>
</dbReference>
<proteinExistence type="predicted"/>
<feature type="domain" description="Fe-containing alcohol dehydrogenase-like C-terminal" evidence="3">
    <location>
        <begin position="184"/>
        <end position="374"/>
    </location>
</feature>
<sequence>MKVASWNIFCPTLFGTGASELVGEKAKELGMSKVMLVTEADLIKFGIATKVQQQLENAGLQVVVFDKVAIDAPTDTCDAGGDFAKAEKVDGIVAVGGGSSLDTAKAIALLTGNEGPINKYYLAPPVKRGIPLITIPTTAGTGSENTQYLVIADSETGIKKVPEYAPDLALVDPVLTYTLPKGQTAATGMDALAHCAEAITSKNWNPYAYTFAEEGIRIVMKWLPVAVKEPENEEAREKLAYAANLGGMAITVCGCQMGHAWAQCFGGMFHIPHGLGCAWGLPGAMYYAGKHCPEDAKLVAKAMGIPFEDDIPSDQLADLMAKRVGDLMREIDLPTAKSQGYSLEDCLSVAKYLPDDAAIQNAPKMPTLEEIKDYITVTYNAYV</sequence>
<dbReference type="Gene3D" id="3.40.50.1970">
    <property type="match status" value="1"/>
</dbReference>
<dbReference type="PROSITE" id="PS00913">
    <property type="entry name" value="ADH_IRON_1"/>
    <property type="match status" value="1"/>
</dbReference>
<dbReference type="InterPro" id="IPR001670">
    <property type="entry name" value="ADH_Fe/GldA"/>
</dbReference>
<dbReference type="InterPro" id="IPR056798">
    <property type="entry name" value="ADH_Fe_C"/>
</dbReference>
<dbReference type="CDD" id="cd14863">
    <property type="entry name" value="Fe-ADH-like"/>
    <property type="match status" value="1"/>
</dbReference>
<name>A0A1H3F8Y8_EUBBA</name>
<feature type="domain" description="Alcohol dehydrogenase iron-type/glycerol dehydrogenase GldA" evidence="2">
    <location>
        <begin position="13"/>
        <end position="173"/>
    </location>
</feature>
<dbReference type="GO" id="GO:0004022">
    <property type="term" value="F:alcohol dehydrogenase (NAD+) activity"/>
    <property type="evidence" value="ECO:0007669"/>
    <property type="project" value="UniProtKB-ARBA"/>
</dbReference>
<keyword evidence="5" id="KW-1185">Reference proteome</keyword>
<keyword evidence="1" id="KW-0560">Oxidoreductase</keyword>
<dbReference type="AlphaFoldDB" id="A0A1H3F8Y8"/>
<dbReference type="STRING" id="1528.SAMN04488579_10987"/>
<dbReference type="InterPro" id="IPR018211">
    <property type="entry name" value="ADH_Fe_CS"/>
</dbReference>
<dbReference type="RefSeq" id="WP_090244962.1">
    <property type="nucleotide sequence ID" value="NZ_FNOU01000009.1"/>
</dbReference>
<gene>
    <name evidence="4" type="ORF">SAMN04488579_10987</name>
</gene>
<dbReference type="Pfam" id="PF25137">
    <property type="entry name" value="ADH_Fe_C"/>
    <property type="match status" value="1"/>
</dbReference>
<evidence type="ECO:0000313" key="5">
    <source>
        <dbReference type="Proteomes" id="UP000199652"/>
    </source>
</evidence>
<protein>
    <submittedName>
        <fullName evidence="4">1,3-propanediol dehydrogenase</fullName>
    </submittedName>
</protein>
<evidence type="ECO:0000313" key="4">
    <source>
        <dbReference type="EMBL" id="SDX87442.1"/>
    </source>
</evidence>